<feature type="domain" description="Putative restriction endonuclease" evidence="1">
    <location>
        <begin position="15"/>
        <end position="182"/>
    </location>
</feature>
<dbReference type="HOGENOM" id="CLU_107036_0_0_3"/>
<dbReference type="SUPFAM" id="SSF52980">
    <property type="entry name" value="Restriction endonuclease-like"/>
    <property type="match status" value="1"/>
</dbReference>
<accession>E0UCK2</accession>
<protein>
    <recommendedName>
        <fullName evidence="1">Putative restriction endonuclease domain-containing protein</fullName>
    </recommendedName>
</protein>
<name>E0UCK2_GLOV7</name>
<gene>
    <name evidence="2" type="ordered locus">Cyan7822_2093</name>
</gene>
<dbReference type="RefSeq" id="WP_013322179.1">
    <property type="nucleotide sequence ID" value="NC_014501.1"/>
</dbReference>
<evidence type="ECO:0000313" key="2">
    <source>
        <dbReference type="EMBL" id="ADN14073.1"/>
    </source>
</evidence>
<dbReference type="EMBL" id="CP002198">
    <property type="protein sequence ID" value="ADN14073.1"/>
    <property type="molecule type" value="Genomic_DNA"/>
</dbReference>
<organism evidence="2 3">
    <name type="scientific">Gloeothece verrucosa (strain PCC 7822)</name>
    <name type="common">Cyanothece sp. (strain PCC 7822)</name>
    <dbReference type="NCBI Taxonomy" id="497965"/>
    <lineage>
        <taxon>Bacteria</taxon>
        <taxon>Bacillati</taxon>
        <taxon>Cyanobacteriota</taxon>
        <taxon>Cyanophyceae</taxon>
        <taxon>Oscillatoriophycideae</taxon>
        <taxon>Chroococcales</taxon>
        <taxon>Aphanothecaceae</taxon>
        <taxon>Gloeothece</taxon>
        <taxon>Gloeothece verrucosa</taxon>
    </lineage>
</organism>
<proteinExistence type="predicted"/>
<keyword evidence="3" id="KW-1185">Reference proteome</keyword>
<dbReference type="AlphaFoldDB" id="E0UCK2"/>
<dbReference type="Pfam" id="PF05685">
    <property type="entry name" value="Uma2"/>
    <property type="match status" value="1"/>
</dbReference>
<dbReference type="PANTHER" id="PTHR34107:SF5">
    <property type="entry name" value="SLL1355 PROTEIN"/>
    <property type="match status" value="1"/>
</dbReference>
<dbReference type="KEGG" id="cyj:Cyan7822_2093"/>
<dbReference type="InterPro" id="IPR011335">
    <property type="entry name" value="Restrct_endonuc-II-like"/>
</dbReference>
<reference evidence="3" key="1">
    <citation type="journal article" date="2011" name="MBio">
        <title>Novel metabolic attributes of the genus Cyanothece, comprising a group of unicellular nitrogen-fixing Cyanobacteria.</title>
        <authorList>
            <person name="Bandyopadhyay A."/>
            <person name="Elvitigala T."/>
            <person name="Welsh E."/>
            <person name="Stockel J."/>
            <person name="Liberton M."/>
            <person name="Min H."/>
            <person name="Sherman L.A."/>
            <person name="Pakrasi H.B."/>
        </authorList>
    </citation>
    <scope>NUCLEOTIDE SEQUENCE [LARGE SCALE GENOMIC DNA]</scope>
    <source>
        <strain evidence="3">PCC 7822</strain>
    </source>
</reference>
<sequence>MVKLMIQTAKPALSLEEFLKLPETQPESEYLDGKIIQKPMPQGKHSRIQGKLVTTINAIAETERIALALPELRCSFGGQSIVPDVAVLKWENIPKDDNGDIANVVATSPDWIIEILSPEQNQSRVTNKILHCLNCGCKLGWLIDPQVHSLLIFPPQQQPLFFEEEDRQLPVPDFLTQLNLKVKDIFSWLKL</sequence>
<dbReference type="CDD" id="cd06260">
    <property type="entry name" value="DUF820-like"/>
    <property type="match status" value="1"/>
</dbReference>
<evidence type="ECO:0000313" key="3">
    <source>
        <dbReference type="Proteomes" id="UP000008206"/>
    </source>
</evidence>
<dbReference type="Gene3D" id="3.90.1570.10">
    <property type="entry name" value="tt1808, chain A"/>
    <property type="match status" value="1"/>
</dbReference>
<dbReference type="eggNOG" id="COG4636">
    <property type="taxonomic scope" value="Bacteria"/>
</dbReference>
<dbReference type="InterPro" id="IPR012296">
    <property type="entry name" value="Nuclease_put_TT1808"/>
</dbReference>
<dbReference type="InterPro" id="IPR008538">
    <property type="entry name" value="Uma2"/>
</dbReference>
<dbReference type="STRING" id="497965.Cyan7822_2093"/>
<dbReference type="Proteomes" id="UP000008206">
    <property type="component" value="Chromosome"/>
</dbReference>
<dbReference type="PANTHER" id="PTHR34107">
    <property type="entry name" value="SLL0198 PROTEIN-RELATED"/>
    <property type="match status" value="1"/>
</dbReference>
<evidence type="ECO:0000259" key="1">
    <source>
        <dbReference type="Pfam" id="PF05685"/>
    </source>
</evidence>